<dbReference type="PROSITE" id="PS50850">
    <property type="entry name" value="MFS"/>
    <property type="match status" value="1"/>
</dbReference>
<keyword evidence="4 7" id="KW-0812">Transmembrane</keyword>
<evidence type="ECO:0000256" key="2">
    <source>
        <dbReference type="ARBA" id="ARBA00008335"/>
    </source>
</evidence>
<dbReference type="AlphaFoldDB" id="A0A8D0GIZ3"/>
<dbReference type="Ensembl" id="ENSSPUT00000008053.1">
    <property type="protein sequence ID" value="ENSSPUP00000007560.1"/>
    <property type="gene ID" value="ENSSPUG00000005833.1"/>
</dbReference>
<comment type="similarity">
    <text evidence="2">Belongs to the major facilitator superfamily.</text>
</comment>
<keyword evidence="3" id="KW-0813">Transport</keyword>
<name>A0A8D0GIZ3_SPHPU</name>
<dbReference type="PRINTS" id="PR01035">
    <property type="entry name" value="TCRTETA"/>
</dbReference>
<feature type="transmembrane region" description="Helical" evidence="7">
    <location>
        <begin position="132"/>
        <end position="154"/>
    </location>
</feature>
<dbReference type="InterPro" id="IPR001958">
    <property type="entry name" value="Tet-R_TetA/multi-R_MdtG-like"/>
</dbReference>
<dbReference type="OMA" id="RFVRCLY"/>
<proteinExistence type="inferred from homology"/>
<dbReference type="GeneTree" id="ENSGT00940000159390"/>
<dbReference type="InterPro" id="IPR020846">
    <property type="entry name" value="MFS_dom"/>
</dbReference>
<dbReference type="InterPro" id="IPR011701">
    <property type="entry name" value="MFS"/>
</dbReference>
<feature type="transmembrane region" description="Helical" evidence="7">
    <location>
        <begin position="288"/>
        <end position="307"/>
    </location>
</feature>
<evidence type="ECO:0000259" key="8">
    <source>
        <dbReference type="PROSITE" id="PS50850"/>
    </source>
</evidence>
<reference evidence="9" key="2">
    <citation type="submission" date="2025-09" db="UniProtKB">
        <authorList>
            <consortium name="Ensembl"/>
        </authorList>
    </citation>
    <scope>IDENTIFICATION</scope>
</reference>
<comment type="subcellular location">
    <subcellularLocation>
        <location evidence="1">Membrane</location>
        <topology evidence="1">Multi-pass membrane protein</topology>
    </subcellularLocation>
</comment>
<dbReference type="PANTHER" id="PTHR23504:SF14">
    <property type="entry name" value="MAJOR FACILITATOR SUPERFAMILY DOMAIN-CONTAINING PROTEIN 9"/>
    <property type="match status" value="1"/>
</dbReference>
<accession>A0A8D0GIZ3</accession>
<evidence type="ECO:0000313" key="9">
    <source>
        <dbReference type="Ensembl" id="ENSSPUP00000007560.1"/>
    </source>
</evidence>
<feature type="domain" description="Major facilitator superfamily (MFS) profile" evidence="8">
    <location>
        <begin position="9"/>
        <end position="428"/>
    </location>
</feature>
<dbReference type="Gene3D" id="1.20.1250.20">
    <property type="entry name" value="MFS general substrate transporter like domains"/>
    <property type="match status" value="1"/>
</dbReference>
<feature type="transmembrane region" description="Helical" evidence="7">
    <location>
        <begin position="21"/>
        <end position="38"/>
    </location>
</feature>
<dbReference type="GO" id="GO:0016020">
    <property type="term" value="C:membrane"/>
    <property type="evidence" value="ECO:0007669"/>
    <property type="project" value="UniProtKB-SubCell"/>
</dbReference>
<evidence type="ECO:0000313" key="10">
    <source>
        <dbReference type="Proteomes" id="UP000694392"/>
    </source>
</evidence>
<dbReference type="GO" id="GO:0022857">
    <property type="term" value="F:transmembrane transporter activity"/>
    <property type="evidence" value="ECO:0007669"/>
    <property type="project" value="InterPro"/>
</dbReference>
<keyword evidence="10" id="KW-1185">Reference proteome</keyword>
<dbReference type="InterPro" id="IPR036259">
    <property type="entry name" value="MFS_trans_sf"/>
</dbReference>
<keyword evidence="6 7" id="KW-0472">Membrane</keyword>
<evidence type="ECO:0000256" key="1">
    <source>
        <dbReference type="ARBA" id="ARBA00004141"/>
    </source>
</evidence>
<feature type="transmembrane region" description="Helical" evidence="7">
    <location>
        <begin position="250"/>
        <end position="268"/>
    </location>
</feature>
<gene>
    <name evidence="9" type="primary">MFSD9</name>
</gene>
<keyword evidence="5 7" id="KW-1133">Transmembrane helix</keyword>
<protein>
    <submittedName>
        <fullName evidence="9">Major facilitator superfamily domain containing 9</fullName>
    </submittedName>
</protein>
<reference evidence="9" key="1">
    <citation type="submission" date="2025-08" db="UniProtKB">
        <authorList>
            <consortium name="Ensembl"/>
        </authorList>
    </citation>
    <scope>IDENTIFICATION</scope>
</reference>
<sequence>SKAKKKARMPLSIHSSYFQDFLGVSMVVPLLSLHVKSLGASPTVAGVIGSVYGLLQLFSSTFVGCWSDIVGRQYSLLACILFSALGYLLLGMSTSVLLFAVARVPVGIFKHTLSISKALLSDLVSERERPQVIGHFNAASSVGFILGPIIGGYLTEIEGGFYLTSIICSSIFILNAALVWMLPWNEERTCTIEQTTNNKVTENLSAEAKHKLQVNSAANGTLKCAAPPQSLWIQVLSMLERIKSIACSDLWDIFLVRLLMSVAVMLYYSNFVLALEERFGVKPKLTGYLISYSSTLGALAGFLLGPITRLYQHNTYAILLNSSVLTCMLIILYSSAVSIWIVVLSSTFLAFSTTVGRTCITDLELTLGGSQASGTLIGVGQSVTSVGRIIAPILSGIAQEFSPCGPPSLGVVLALVAVLIMTINKSRYCSDRNAKFKRE</sequence>
<evidence type="ECO:0000256" key="6">
    <source>
        <dbReference type="ARBA" id="ARBA00023136"/>
    </source>
</evidence>
<dbReference type="PANTHER" id="PTHR23504">
    <property type="entry name" value="MAJOR FACILITATOR SUPERFAMILY DOMAIN-CONTAINING PROTEIN 10"/>
    <property type="match status" value="1"/>
</dbReference>
<feature type="transmembrane region" description="Helical" evidence="7">
    <location>
        <begin position="160"/>
        <end position="182"/>
    </location>
</feature>
<feature type="transmembrane region" description="Helical" evidence="7">
    <location>
        <begin position="319"/>
        <end position="343"/>
    </location>
</feature>
<organism evidence="9 10">
    <name type="scientific">Sphenodon punctatus</name>
    <name type="common">Tuatara</name>
    <name type="synonym">Hatteria punctata</name>
    <dbReference type="NCBI Taxonomy" id="8508"/>
    <lineage>
        <taxon>Eukaryota</taxon>
        <taxon>Metazoa</taxon>
        <taxon>Chordata</taxon>
        <taxon>Craniata</taxon>
        <taxon>Vertebrata</taxon>
        <taxon>Euteleostomi</taxon>
        <taxon>Lepidosauria</taxon>
        <taxon>Sphenodontia</taxon>
        <taxon>Sphenodontidae</taxon>
        <taxon>Sphenodon</taxon>
    </lineage>
</organism>
<feature type="transmembrane region" description="Helical" evidence="7">
    <location>
        <begin position="44"/>
        <end position="67"/>
    </location>
</feature>
<evidence type="ECO:0000256" key="5">
    <source>
        <dbReference type="ARBA" id="ARBA00022989"/>
    </source>
</evidence>
<evidence type="ECO:0000256" key="3">
    <source>
        <dbReference type="ARBA" id="ARBA00022448"/>
    </source>
</evidence>
<evidence type="ECO:0000256" key="7">
    <source>
        <dbReference type="SAM" id="Phobius"/>
    </source>
</evidence>
<dbReference type="Pfam" id="PF07690">
    <property type="entry name" value="MFS_1"/>
    <property type="match status" value="1"/>
</dbReference>
<dbReference type="SUPFAM" id="SSF103473">
    <property type="entry name" value="MFS general substrate transporter"/>
    <property type="match status" value="1"/>
</dbReference>
<dbReference type="CDD" id="cd17390">
    <property type="entry name" value="MFS_MFSD9"/>
    <property type="match status" value="1"/>
</dbReference>
<dbReference type="Proteomes" id="UP000694392">
    <property type="component" value="Unplaced"/>
</dbReference>
<evidence type="ECO:0000256" key="4">
    <source>
        <dbReference type="ARBA" id="ARBA00022692"/>
    </source>
</evidence>